<feature type="region of interest" description="Disordered" evidence="1">
    <location>
        <begin position="85"/>
        <end position="275"/>
    </location>
</feature>
<evidence type="ECO:0000256" key="1">
    <source>
        <dbReference type="SAM" id="MobiDB-lite"/>
    </source>
</evidence>
<name>A0A2V0P3S3_9CHLO</name>
<reference evidence="2 3" key="1">
    <citation type="journal article" date="2018" name="Sci. Rep.">
        <title>Raphidocelis subcapitata (=Pseudokirchneriella subcapitata) provides an insight into genome evolution and environmental adaptations in the Sphaeropleales.</title>
        <authorList>
            <person name="Suzuki S."/>
            <person name="Yamaguchi H."/>
            <person name="Nakajima N."/>
            <person name="Kawachi M."/>
        </authorList>
    </citation>
    <scope>NUCLEOTIDE SEQUENCE [LARGE SCALE GENOMIC DNA]</scope>
    <source>
        <strain evidence="2 3">NIES-35</strain>
    </source>
</reference>
<keyword evidence="3" id="KW-1185">Reference proteome</keyword>
<organism evidence="2 3">
    <name type="scientific">Raphidocelis subcapitata</name>
    <dbReference type="NCBI Taxonomy" id="307507"/>
    <lineage>
        <taxon>Eukaryota</taxon>
        <taxon>Viridiplantae</taxon>
        <taxon>Chlorophyta</taxon>
        <taxon>core chlorophytes</taxon>
        <taxon>Chlorophyceae</taxon>
        <taxon>CS clade</taxon>
        <taxon>Sphaeropleales</taxon>
        <taxon>Selenastraceae</taxon>
        <taxon>Raphidocelis</taxon>
    </lineage>
</organism>
<gene>
    <name evidence="2" type="ORF">Rsub_07048</name>
</gene>
<dbReference type="Proteomes" id="UP000247498">
    <property type="component" value="Unassembled WGS sequence"/>
</dbReference>
<dbReference type="STRING" id="307507.A0A2V0P3S3"/>
<feature type="compositionally biased region" description="Gly residues" evidence="1">
    <location>
        <begin position="178"/>
        <end position="187"/>
    </location>
</feature>
<feature type="region of interest" description="Disordered" evidence="1">
    <location>
        <begin position="1"/>
        <end position="21"/>
    </location>
</feature>
<accession>A0A2V0P3S3</accession>
<feature type="compositionally biased region" description="Gly residues" evidence="1">
    <location>
        <begin position="1"/>
        <end position="14"/>
    </location>
</feature>
<dbReference type="AlphaFoldDB" id="A0A2V0P3S3"/>
<feature type="compositionally biased region" description="Low complexity" evidence="1">
    <location>
        <begin position="193"/>
        <end position="202"/>
    </location>
</feature>
<comment type="caution">
    <text evidence="2">The sequence shown here is derived from an EMBL/GenBank/DDBJ whole genome shotgun (WGS) entry which is preliminary data.</text>
</comment>
<dbReference type="InParanoid" id="A0A2V0P3S3"/>
<feature type="compositionally biased region" description="Gly residues" evidence="1">
    <location>
        <begin position="203"/>
        <end position="225"/>
    </location>
</feature>
<feature type="compositionally biased region" description="Basic residues" evidence="1">
    <location>
        <begin position="236"/>
        <end position="275"/>
    </location>
</feature>
<feature type="compositionally biased region" description="Gly residues" evidence="1">
    <location>
        <begin position="114"/>
        <end position="129"/>
    </location>
</feature>
<evidence type="ECO:0000313" key="3">
    <source>
        <dbReference type="Proteomes" id="UP000247498"/>
    </source>
</evidence>
<evidence type="ECO:0000313" key="2">
    <source>
        <dbReference type="EMBL" id="GBF94514.1"/>
    </source>
</evidence>
<sequence>MASRQGGAGPGRAGGAPLTGPEAQRRIAALLIAQAQQLEERAATDGATAFCGRPVQRERLNERFLANTLRGVASTNRRAQERQMWAAWEKEAPAAAAGAARQGAGGREGARPSSGGGPRPGDADGGSDGSEGAARDEEFLAWLAASRRVRGRGEIGPRSGQETGPHLPPPDGERGDGGGDGGGGGGEEGGRHALGPARPGWLPLGGGGASSSGRSAEGGGGGGLSSGLSSGSAEKARKRRKRSRSRSRSRERKKSSSHKSKKSSKKHKKRRRGDG</sequence>
<dbReference type="OrthoDB" id="552995at2759"/>
<dbReference type="PANTHER" id="PTHR34684">
    <property type="entry name" value="OS08G0192200 PROTEIN"/>
    <property type="match status" value="1"/>
</dbReference>
<protein>
    <submittedName>
        <fullName evidence="2">Uncharacterized protein</fullName>
    </submittedName>
</protein>
<feature type="compositionally biased region" description="Low complexity" evidence="1">
    <location>
        <begin position="93"/>
        <end position="102"/>
    </location>
</feature>
<proteinExistence type="predicted"/>
<dbReference type="EMBL" id="BDRX01000052">
    <property type="protein sequence ID" value="GBF94514.1"/>
    <property type="molecule type" value="Genomic_DNA"/>
</dbReference>
<dbReference type="PANTHER" id="PTHR34684:SF1">
    <property type="entry name" value="OS08G0192200 PROTEIN"/>
    <property type="match status" value="1"/>
</dbReference>